<keyword evidence="3" id="KW-1185">Reference proteome</keyword>
<reference evidence="2" key="1">
    <citation type="submission" date="2021-09" db="EMBL/GenBank/DDBJ databases">
        <authorList>
            <person name="Martin H S."/>
        </authorList>
    </citation>
    <scope>NUCLEOTIDE SEQUENCE</scope>
</reference>
<accession>A0A8J2R7Q6</accession>
<feature type="region of interest" description="Disordered" evidence="1">
    <location>
        <begin position="1"/>
        <end position="77"/>
    </location>
</feature>
<feature type="compositionally biased region" description="Gly residues" evidence="1">
    <location>
        <begin position="1"/>
        <end position="13"/>
    </location>
</feature>
<dbReference type="EMBL" id="CAKASE010000083">
    <property type="protein sequence ID" value="CAG9585011.1"/>
    <property type="molecule type" value="Genomic_DNA"/>
</dbReference>
<dbReference type="AlphaFoldDB" id="A0A8J2R7Q6"/>
<name>A0A8J2R7Q6_9NEOP</name>
<protein>
    <submittedName>
        <fullName evidence="2">(African queen) hypothetical protein</fullName>
    </submittedName>
</protein>
<evidence type="ECO:0000256" key="1">
    <source>
        <dbReference type="SAM" id="MobiDB-lite"/>
    </source>
</evidence>
<sequence>MRGRGGAQGGGWGHRNVAGVRSSSLALTNSVFPRGPGPGPPDPRTPRTPRTPGPPGREGREGCGRLPFVMLEHRASN</sequence>
<proteinExistence type="predicted"/>
<organism evidence="2 3">
    <name type="scientific">Danaus chrysippus</name>
    <name type="common">African queen</name>
    <dbReference type="NCBI Taxonomy" id="151541"/>
    <lineage>
        <taxon>Eukaryota</taxon>
        <taxon>Metazoa</taxon>
        <taxon>Ecdysozoa</taxon>
        <taxon>Arthropoda</taxon>
        <taxon>Hexapoda</taxon>
        <taxon>Insecta</taxon>
        <taxon>Pterygota</taxon>
        <taxon>Neoptera</taxon>
        <taxon>Endopterygota</taxon>
        <taxon>Lepidoptera</taxon>
        <taxon>Glossata</taxon>
        <taxon>Ditrysia</taxon>
        <taxon>Papilionoidea</taxon>
        <taxon>Nymphalidae</taxon>
        <taxon>Danainae</taxon>
        <taxon>Danaini</taxon>
        <taxon>Danaina</taxon>
        <taxon>Danaus</taxon>
        <taxon>Anosia</taxon>
    </lineage>
</organism>
<evidence type="ECO:0000313" key="2">
    <source>
        <dbReference type="EMBL" id="CAG9585011.1"/>
    </source>
</evidence>
<dbReference type="Proteomes" id="UP000789524">
    <property type="component" value="Unassembled WGS sequence"/>
</dbReference>
<feature type="compositionally biased region" description="Polar residues" evidence="1">
    <location>
        <begin position="21"/>
        <end position="31"/>
    </location>
</feature>
<evidence type="ECO:0000313" key="3">
    <source>
        <dbReference type="Proteomes" id="UP000789524"/>
    </source>
</evidence>
<gene>
    <name evidence="2" type="ORF">DCHRY22_LOCUS15504</name>
</gene>
<comment type="caution">
    <text evidence="2">The sequence shown here is derived from an EMBL/GenBank/DDBJ whole genome shotgun (WGS) entry which is preliminary data.</text>
</comment>